<keyword evidence="3" id="KW-0802">TPR repeat</keyword>
<comment type="similarity">
    <text evidence="2">Belongs to the YPP1 family.</text>
</comment>
<dbReference type="PROSITE" id="PS50005">
    <property type="entry name" value="TPR"/>
    <property type="match status" value="3"/>
</dbReference>
<accession>A0A8K0D9B8</accession>
<feature type="repeat" description="TPR" evidence="3">
    <location>
        <begin position="778"/>
        <end position="811"/>
    </location>
</feature>
<dbReference type="GO" id="GO:0005886">
    <property type="term" value="C:plasma membrane"/>
    <property type="evidence" value="ECO:0007669"/>
    <property type="project" value="TreeGrafter"/>
</dbReference>
<protein>
    <recommendedName>
        <fullName evidence="4">Tetratricopeptide repeat protein 7 N-terminal domain-containing protein</fullName>
    </recommendedName>
</protein>
<dbReference type="Proteomes" id="UP000801492">
    <property type="component" value="Unassembled WGS sequence"/>
</dbReference>
<evidence type="ECO:0000313" key="6">
    <source>
        <dbReference type="Proteomes" id="UP000801492"/>
    </source>
</evidence>
<dbReference type="PANTHER" id="PTHR23083:SF464">
    <property type="entry name" value="TETRATRICOPEPTIDE REPEAT DOMAIN 7, ISOFORM A"/>
    <property type="match status" value="1"/>
</dbReference>
<sequence length="824" mass="92709">MTTKTRYTTVRIETDIEKNREEQNWTKVIELAEQLKDRSPNFEYLSNFLIGEGKLERYLEEFPPVEANVHRAKIGLIEAKRFLQLAANDNGKKAGVALDAHLLLGKLHYACGQYADSLNNYKLADLNALSEKRLPVRSLRIVAESFAIKALCLSKESGSTSKYKKAEREDEMLRCFQIASDLSLLYMQELDKQQTSSNSATGTHSPQPPAINKTLSPILEQALQEAPALLLRQGKSCTALERYRATLSAVESQGIHSVRLKFMCHLAELLLRGNTCDEYKPPINSPTRDSPWKPKQYASLNQFIPRNECEESILVLLVAEAMAVRHTVLSQSAEFKEARLNAFHDATFVYDLLTLATVRWGQVTLLQESLERAMKFSFEEPHVWRQHALSLAAAGRYSDALGVFKEVIRLEPNESVNCLVAARLCYEHLDFPVEGTNFSIEAKSKELSHSLGLLGRCHLYIGIGYQLQARMCLLKQEKQALNICALDNFNNAVQLEPNDHLCEYYLGLQLALTGHISEALHHVRTALALRSESSSTLHLLTLLLSASRQHAEALEVVEAALEEYPDCLNLMYVKAHLELHEDDGEKALVTAKQMLELWKNLYEGQTISDVPECDRKSDTRSVFQLYTSEMSDKDSSSLQAHSVAASRVEHALSEVASSMSSFSPRPGPQRAWLLQMEVWLLLAEIYLALDQPADVQQCIQEATQIFPLSHHIMHMRGLLHMHKQEWAESKLCFQNAVAINPQHVKSLQQLGLVYHYMGSQGLAESTLREAAKVDPNNHITWYNLGKVLESLGEYETASSCMSTALNVETNSPILPFTSVPLCFE</sequence>
<organism evidence="5 6">
    <name type="scientific">Ignelater luminosus</name>
    <name type="common">Cucubano</name>
    <name type="synonym">Pyrophorus luminosus</name>
    <dbReference type="NCBI Taxonomy" id="2038154"/>
    <lineage>
        <taxon>Eukaryota</taxon>
        <taxon>Metazoa</taxon>
        <taxon>Ecdysozoa</taxon>
        <taxon>Arthropoda</taxon>
        <taxon>Hexapoda</taxon>
        <taxon>Insecta</taxon>
        <taxon>Pterygota</taxon>
        <taxon>Neoptera</taxon>
        <taxon>Endopterygota</taxon>
        <taxon>Coleoptera</taxon>
        <taxon>Polyphaga</taxon>
        <taxon>Elateriformia</taxon>
        <taxon>Elateroidea</taxon>
        <taxon>Elateridae</taxon>
        <taxon>Agrypninae</taxon>
        <taxon>Pyrophorini</taxon>
        <taxon>Ignelater</taxon>
    </lineage>
</organism>
<keyword evidence="6" id="KW-1185">Reference proteome</keyword>
<feature type="repeat" description="TPR" evidence="3">
    <location>
        <begin position="744"/>
        <end position="777"/>
    </location>
</feature>
<dbReference type="OrthoDB" id="29013at2759"/>
<evidence type="ECO:0000256" key="3">
    <source>
        <dbReference type="PROSITE-ProRule" id="PRU00339"/>
    </source>
</evidence>
<comment type="function">
    <text evidence="1">Involved in endocytosis.</text>
</comment>
<dbReference type="InterPro" id="IPR051722">
    <property type="entry name" value="Endocytosis_PI4K-reg_protein"/>
</dbReference>
<name>A0A8K0D9B8_IGNLU</name>
<dbReference type="SMART" id="SM00028">
    <property type="entry name" value="TPR"/>
    <property type="match status" value="7"/>
</dbReference>
<evidence type="ECO:0000259" key="4">
    <source>
        <dbReference type="Pfam" id="PF19440"/>
    </source>
</evidence>
<dbReference type="GO" id="GO:0072659">
    <property type="term" value="P:protein localization to plasma membrane"/>
    <property type="evidence" value="ECO:0007669"/>
    <property type="project" value="TreeGrafter"/>
</dbReference>
<dbReference type="InterPro" id="IPR011990">
    <property type="entry name" value="TPR-like_helical_dom_sf"/>
</dbReference>
<gene>
    <name evidence="5" type="ORF">ILUMI_07146</name>
</gene>
<dbReference type="FunFam" id="1.25.40.10:FF:001628">
    <property type="entry name" value="Tetratricopeptide repeat protein 7B-like Protein"/>
    <property type="match status" value="1"/>
</dbReference>
<dbReference type="InterPro" id="IPR019734">
    <property type="entry name" value="TPR_rpt"/>
</dbReference>
<dbReference type="InterPro" id="IPR045819">
    <property type="entry name" value="TTC7_N"/>
</dbReference>
<dbReference type="Pfam" id="PF13431">
    <property type="entry name" value="TPR_17"/>
    <property type="match status" value="1"/>
</dbReference>
<reference evidence="5" key="1">
    <citation type="submission" date="2019-08" db="EMBL/GenBank/DDBJ databases">
        <title>The genome of the North American firefly Photinus pyralis.</title>
        <authorList>
            <consortium name="Photinus pyralis genome working group"/>
            <person name="Fallon T.R."/>
            <person name="Sander Lower S.E."/>
            <person name="Weng J.-K."/>
        </authorList>
    </citation>
    <scope>NUCLEOTIDE SEQUENCE</scope>
    <source>
        <strain evidence="5">TRF0915ILg1</strain>
        <tissue evidence="5">Whole body</tissue>
    </source>
</reference>
<dbReference type="SUPFAM" id="SSF48452">
    <property type="entry name" value="TPR-like"/>
    <property type="match status" value="2"/>
</dbReference>
<evidence type="ECO:0000313" key="5">
    <source>
        <dbReference type="EMBL" id="KAF2899028.1"/>
    </source>
</evidence>
<comment type="caution">
    <text evidence="5">The sequence shown here is derived from an EMBL/GenBank/DDBJ whole genome shotgun (WGS) entry which is preliminary data.</text>
</comment>
<proteinExistence type="inferred from homology"/>
<dbReference type="EMBL" id="VTPC01003107">
    <property type="protein sequence ID" value="KAF2899028.1"/>
    <property type="molecule type" value="Genomic_DNA"/>
</dbReference>
<evidence type="ECO:0000256" key="1">
    <source>
        <dbReference type="ARBA" id="ARBA00002550"/>
    </source>
</evidence>
<dbReference type="Gene3D" id="1.25.40.10">
    <property type="entry name" value="Tetratricopeptide repeat domain"/>
    <property type="match status" value="2"/>
</dbReference>
<feature type="repeat" description="TPR" evidence="3">
    <location>
        <begin position="381"/>
        <end position="414"/>
    </location>
</feature>
<dbReference type="PANTHER" id="PTHR23083">
    <property type="entry name" value="TETRATRICOPEPTIDE REPEAT PROTEIN, TPR"/>
    <property type="match status" value="1"/>
</dbReference>
<dbReference type="AlphaFoldDB" id="A0A8K0D9B8"/>
<dbReference type="GO" id="GO:0046854">
    <property type="term" value="P:phosphatidylinositol phosphate biosynthetic process"/>
    <property type="evidence" value="ECO:0007669"/>
    <property type="project" value="TreeGrafter"/>
</dbReference>
<feature type="domain" description="Tetratricopeptide repeat protein 7 N-terminal" evidence="4">
    <location>
        <begin position="1"/>
        <end position="370"/>
    </location>
</feature>
<evidence type="ECO:0000256" key="2">
    <source>
        <dbReference type="ARBA" id="ARBA00038251"/>
    </source>
</evidence>
<dbReference type="Pfam" id="PF19440">
    <property type="entry name" value="TTC7_N"/>
    <property type="match status" value="1"/>
</dbReference>